<proteinExistence type="predicted"/>
<accession>A0A5C6ACM2</accession>
<sequence length="80" mass="8489">MTPPQTPLNEDTSPLLLTAAQVAGLLQIGERTVWRLLSAGAIVAPVRIGGATRWRRGSLERWIDAGCPRPGETTGGEPTV</sequence>
<dbReference type="InterPro" id="IPR009061">
    <property type="entry name" value="DNA-bd_dom_put_sf"/>
</dbReference>
<dbReference type="InterPro" id="IPR041657">
    <property type="entry name" value="HTH_17"/>
</dbReference>
<evidence type="ECO:0000259" key="1">
    <source>
        <dbReference type="Pfam" id="PF12728"/>
    </source>
</evidence>
<reference evidence="2 3" key="1">
    <citation type="submission" date="2019-02" db="EMBL/GenBank/DDBJ databases">
        <title>Deep-cultivation of Planctomycetes and their phenomic and genomic characterization uncovers novel biology.</title>
        <authorList>
            <person name="Wiegand S."/>
            <person name="Jogler M."/>
            <person name="Boedeker C."/>
            <person name="Pinto D."/>
            <person name="Vollmers J."/>
            <person name="Rivas-Marin E."/>
            <person name="Kohn T."/>
            <person name="Peeters S.H."/>
            <person name="Heuer A."/>
            <person name="Rast P."/>
            <person name="Oberbeckmann S."/>
            <person name="Bunk B."/>
            <person name="Jeske O."/>
            <person name="Meyerdierks A."/>
            <person name="Storesund J.E."/>
            <person name="Kallscheuer N."/>
            <person name="Luecker S."/>
            <person name="Lage O.M."/>
            <person name="Pohl T."/>
            <person name="Merkel B.J."/>
            <person name="Hornburger P."/>
            <person name="Mueller R.-W."/>
            <person name="Bruemmer F."/>
            <person name="Labrenz M."/>
            <person name="Spormann A.M."/>
            <person name="Op Den Camp H."/>
            <person name="Overmann J."/>
            <person name="Amann R."/>
            <person name="Jetten M.S.M."/>
            <person name="Mascher T."/>
            <person name="Medema M.H."/>
            <person name="Devos D.P."/>
            <person name="Kaster A.-K."/>
            <person name="Ovreas L."/>
            <person name="Rohde M."/>
            <person name="Galperin M.Y."/>
            <person name="Jogler C."/>
        </authorList>
    </citation>
    <scope>NUCLEOTIDE SEQUENCE [LARGE SCALE GENOMIC DNA]</scope>
    <source>
        <strain evidence="2 3">Pla108</strain>
    </source>
</reference>
<dbReference type="OrthoDB" id="291753at2"/>
<comment type="caution">
    <text evidence="2">The sequence shown here is derived from an EMBL/GenBank/DDBJ whole genome shotgun (WGS) entry which is preliminary data.</text>
</comment>
<protein>
    <submittedName>
        <fullName evidence="2">Helix-turn-helix domain protein</fullName>
    </submittedName>
</protein>
<dbReference type="SUPFAM" id="SSF46955">
    <property type="entry name" value="Putative DNA-binding domain"/>
    <property type="match status" value="1"/>
</dbReference>
<name>A0A5C6ACM2_9BACT</name>
<keyword evidence="3" id="KW-1185">Reference proteome</keyword>
<gene>
    <name evidence="2" type="ORF">Pla108_26810</name>
</gene>
<organism evidence="2 3">
    <name type="scientific">Botrimarina colliarenosi</name>
    <dbReference type="NCBI Taxonomy" id="2528001"/>
    <lineage>
        <taxon>Bacteria</taxon>
        <taxon>Pseudomonadati</taxon>
        <taxon>Planctomycetota</taxon>
        <taxon>Planctomycetia</taxon>
        <taxon>Pirellulales</taxon>
        <taxon>Lacipirellulaceae</taxon>
        <taxon>Botrimarina</taxon>
    </lineage>
</organism>
<dbReference type="AlphaFoldDB" id="A0A5C6ACM2"/>
<dbReference type="RefSeq" id="WP_146445406.1">
    <property type="nucleotide sequence ID" value="NZ_SJPR01000003.1"/>
</dbReference>
<dbReference type="Pfam" id="PF12728">
    <property type="entry name" value="HTH_17"/>
    <property type="match status" value="1"/>
</dbReference>
<evidence type="ECO:0000313" key="3">
    <source>
        <dbReference type="Proteomes" id="UP000317421"/>
    </source>
</evidence>
<dbReference type="EMBL" id="SJPR01000003">
    <property type="protein sequence ID" value="TWT96905.1"/>
    <property type="molecule type" value="Genomic_DNA"/>
</dbReference>
<dbReference type="Proteomes" id="UP000317421">
    <property type="component" value="Unassembled WGS sequence"/>
</dbReference>
<evidence type="ECO:0000313" key="2">
    <source>
        <dbReference type="EMBL" id="TWT96905.1"/>
    </source>
</evidence>
<feature type="domain" description="Helix-turn-helix" evidence="1">
    <location>
        <begin position="16"/>
        <end position="65"/>
    </location>
</feature>